<evidence type="ECO:0000313" key="3">
    <source>
        <dbReference type="EMBL" id="KAK0136239.1"/>
    </source>
</evidence>
<protein>
    <submittedName>
        <fullName evidence="3">Centrosomal protein</fullName>
    </submittedName>
</protein>
<keyword evidence="4" id="KW-1185">Reference proteome</keyword>
<accession>A0AA47M9U8</accession>
<dbReference type="GO" id="GO:0005814">
    <property type="term" value="C:centriole"/>
    <property type="evidence" value="ECO:0007669"/>
    <property type="project" value="InterPro"/>
</dbReference>
<dbReference type="AlphaFoldDB" id="A0AA47M9U8"/>
<feature type="region of interest" description="Disordered" evidence="2">
    <location>
        <begin position="184"/>
        <end position="218"/>
    </location>
</feature>
<evidence type="ECO:0000256" key="2">
    <source>
        <dbReference type="SAM" id="MobiDB-lite"/>
    </source>
</evidence>
<feature type="compositionally biased region" description="Basic and acidic residues" evidence="2">
    <location>
        <begin position="200"/>
        <end position="215"/>
    </location>
</feature>
<dbReference type="GO" id="GO:0097539">
    <property type="term" value="C:ciliary transition fiber"/>
    <property type="evidence" value="ECO:0007669"/>
    <property type="project" value="TreeGrafter"/>
</dbReference>
<proteinExistence type="predicted"/>
<dbReference type="GO" id="GO:0045202">
    <property type="term" value="C:synapse"/>
    <property type="evidence" value="ECO:0007669"/>
    <property type="project" value="GOC"/>
</dbReference>
<dbReference type="Proteomes" id="UP001174136">
    <property type="component" value="Unassembled WGS sequence"/>
</dbReference>
<gene>
    <name evidence="3" type="primary">cep89</name>
    <name evidence="3" type="ORF">N1851_027865</name>
</gene>
<dbReference type="PANTHER" id="PTHR36170">
    <property type="entry name" value="CENTROSOMAL PROTEIN OF 89 KDA"/>
    <property type="match status" value="1"/>
</dbReference>
<dbReference type="PANTHER" id="PTHR36170:SF1">
    <property type="entry name" value="CENTROSOMAL PROTEIN OF 89 KDA"/>
    <property type="match status" value="1"/>
</dbReference>
<comment type="caution">
    <text evidence="3">The sequence shown here is derived from an EMBL/GenBank/DDBJ whole genome shotgun (WGS) entry which is preliminary data.</text>
</comment>
<feature type="region of interest" description="Disordered" evidence="2">
    <location>
        <begin position="75"/>
        <end position="154"/>
    </location>
</feature>
<name>A0AA47M9U8_MERPO</name>
<feature type="coiled-coil region" evidence="1">
    <location>
        <begin position="686"/>
        <end position="713"/>
    </location>
</feature>
<dbReference type="EMBL" id="JAOPHQ010005194">
    <property type="protein sequence ID" value="KAK0136239.1"/>
    <property type="molecule type" value="Genomic_DNA"/>
</dbReference>
<feature type="compositionally biased region" description="Basic and acidic residues" evidence="2">
    <location>
        <begin position="107"/>
        <end position="119"/>
    </location>
</feature>
<evidence type="ECO:0000256" key="1">
    <source>
        <dbReference type="SAM" id="Coils"/>
    </source>
</evidence>
<feature type="compositionally biased region" description="Basic and acidic residues" evidence="2">
    <location>
        <begin position="791"/>
        <end position="805"/>
    </location>
</feature>
<sequence>MASPSSLLSSMSRFSFRRRDKEFKHIAPGLVPSASIAPKPAVPRTPPPRSPSPSPERPRSALAAAILSSSLTGRTFAIPPARTRSLSDADRSQSFSSLPQEGTVLYTRDRWSEYQDRRPRLPSPGSSDDEEEEELRYEDQEDEEEREVLSDDEEQHIYQTLDRRHAQTIPEPVYAQPVKAKEDINSDDEDTQESVPHALCDGDKPMKQERGEKQRKQTLPWKAAASLQKQGAVLLKRTLCHGGVWVSDWTSARFCSEHQYRPDLGLVLFGTPVQTGPRPGSVLNTKGSEAYSEAMEVQQQTVVSLMQQNAALASERRLLQETLSQQKQDLLQETLSQQNQDLLRGHNPLQPTLTPLAPTGVQEEVQEKENLKLTVHRLSVELSRYQAHYRPPGQHQQSSRADGLPMTRHPPPWLLDMKYLSPLLLAYEDRMAEKDTLLQTVQEEVRALRVHIEEVVTENQTLHERLVTSGGVSQHDWCSLQQQAALVLKENQVLLDQLEAQQNRSQNEVLQEKMEEERRVLQEEMEKSQAELRTLRSRMEDSVTWDEHCTITAKLHRQLEQEEYRRGQEVEEGRVKVFGLEEENKVLQEQNSLLTRDNRNKEQAHRKACGQLKVCVRQEAEARLLLTSLLTLAQRSTLERDQLAQLAQVLEQEKEGGFRSILEGTLRLHKLHDKIKVYRGRASAGRALAEQREQDQEAALALYRREILRLQQQLGDRQSTLDAVLQSKQELEEELGVVWEAATRENQGMRETLLNRSPSRGGQSLGLLSRTSPDRFSEPSEPSPHNQAHSHSAEESEEHGLGFYS</sequence>
<feature type="compositionally biased region" description="Pro residues" evidence="2">
    <location>
        <begin position="40"/>
        <end position="55"/>
    </location>
</feature>
<dbReference type="GO" id="GO:0007005">
    <property type="term" value="P:mitochondrion organization"/>
    <property type="evidence" value="ECO:0007669"/>
    <property type="project" value="InterPro"/>
</dbReference>
<dbReference type="InterPro" id="IPR033545">
    <property type="entry name" value="CEP89"/>
</dbReference>
<dbReference type="GO" id="GO:0007268">
    <property type="term" value="P:chemical synaptic transmission"/>
    <property type="evidence" value="ECO:0007669"/>
    <property type="project" value="InterPro"/>
</dbReference>
<reference evidence="3" key="1">
    <citation type="journal article" date="2023" name="Front. Mar. Sci.">
        <title>A new Merluccius polli reference genome to investigate the effects of global change in West African waters.</title>
        <authorList>
            <person name="Mateo J.L."/>
            <person name="Blanco-Fernandez C."/>
            <person name="Garcia-Vazquez E."/>
            <person name="Machado-Schiaffino G."/>
        </authorList>
    </citation>
    <scope>NUCLEOTIDE SEQUENCE</scope>
    <source>
        <strain evidence="3">C29</strain>
        <tissue evidence="3">Fin</tissue>
    </source>
</reference>
<feature type="compositionally biased region" description="Acidic residues" evidence="2">
    <location>
        <begin position="127"/>
        <end position="154"/>
    </location>
</feature>
<dbReference type="GO" id="GO:0060271">
    <property type="term" value="P:cilium assembly"/>
    <property type="evidence" value="ECO:0007669"/>
    <property type="project" value="InterPro"/>
</dbReference>
<feature type="coiled-coil region" evidence="1">
    <location>
        <begin position="488"/>
        <end position="538"/>
    </location>
</feature>
<keyword evidence="1" id="KW-0175">Coiled coil</keyword>
<feature type="region of interest" description="Disordered" evidence="2">
    <location>
        <begin position="27"/>
        <end position="61"/>
    </location>
</feature>
<feature type="region of interest" description="Disordered" evidence="2">
    <location>
        <begin position="754"/>
        <end position="805"/>
    </location>
</feature>
<evidence type="ECO:0000313" key="4">
    <source>
        <dbReference type="Proteomes" id="UP001174136"/>
    </source>
</evidence>
<organism evidence="3 4">
    <name type="scientific">Merluccius polli</name>
    <name type="common">Benguela hake</name>
    <name type="synonym">Merluccius cadenati</name>
    <dbReference type="NCBI Taxonomy" id="89951"/>
    <lineage>
        <taxon>Eukaryota</taxon>
        <taxon>Metazoa</taxon>
        <taxon>Chordata</taxon>
        <taxon>Craniata</taxon>
        <taxon>Vertebrata</taxon>
        <taxon>Euteleostomi</taxon>
        <taxon>Actinopterygii</taxon>
        <taxon>Neopterygii</taxon>
        <taxon>Teleostei</taxon>
        <taxon>Neoteleostei</taxon>
        <taxon>Acanthomorphata</taxon>
        <taxon>Zeiogadaria</taxon>
        <taxon>Gadariae</taxon>
        <taxon>Gadiformes</taxon>
        <taxon>Gadoidei</taxon>
        <taxon>Merlucciidae</taxon>
        <taxon>Merluccius</taxon>
    </lineage>
</organism>